<name>A0A6B2LDW7_9EUKA</name>
<dbReference type="GO" id="GO:0044772">
    <property type="term" value="P:mitotic cell cycle phase transition"/>
    <property type="evidence" value="ECO:0007669"/>
    <property type="project" value="InterPro"/>
</dbReference>
<sequence length="276" mass="31735">MVIDEDVKWEDIDASDYDDPQAVSDYVNEIYEHLMIKEKKDKITPNYLEKQTDINEKMRSILVDWLVEVHRMFKLIPETLFLSVNIIDRYLSLKNVPRDKLQLVGITSMLIASKYEEIYAPESNDFVYISDGAFTKDQILAMEQQILNTLNFNLLHPSPLHFLRRYSKAAGSDYTIHTLCKYLIELMLLDVGFLKFNASEIAAGAVFLARAMTQKSAFWSGTLEHYSTYSAAHVQPIAHEMNEFLKKSQKSSLKALKKKYASSKFGEVSELPVVDL</sequence>
<evidence type="ECO:0000259" key="5">
    <source>
        <dbReference type="SMART" id="SM00385"/>
    </source>
</evidence>
<dbReference type="FunFam" id="1.10.472.10:FF:000001">
    <property type="entry name" value="G2/mitotic-specific cyclin"/>
    <property type="match status" value="1"/>
</dbReference>
<evidence type="ECO:0000256" key="1">
    <source>
        <dbReference type="ARBA" id="ARBA00022618"/>
    </source>
</evidence>
<accession>A0A6B2LDW7</accession>
<dbReference type="InterPro" id="IPR046965">
    <property type="entry name" value="Cyclin_A/B-like"/>
</dbReference>
<dbReference type="InterPro" id="IPR048258">
    <property type="entry name" value="Cyclins_cyclin-box"/>
</dbReference>
<organism evidence="7">
    <name type="scientific">Arcella intermedia</name>
    <dbReference type="NCBI Taxonomy" id="1963864"/>
    <lineage>
        <taxon>Eukaryota</taxon>
        <taxon>Amoebozoa</taxon>
        <taxon>Tubulinea</taxon>
        <taxon>Elardia</taxon>
        <taxon>Arcellinida</taxon>
        <taxon>Sphaerothecina</taxon>
        <taxon>Arcellidae</taxon>
        <taxon>Arcella</taxon>
    </lineage>
</organism>
<dbReference type="GO" id="GO:0016538">
    <property type="term" value="F:cyclin-dependent protein serine/threonine kinase regulator activity"/>
    <property type="evidence" value="ECO:0007669"/>
    <property type="project" value="InterPro"/>
</dbReference>
<dbReference type="SMART" id="SM01332">
    <property type="entry name" value="Cyclin_C"/>
    <property type="match status" value="1"/>
</dbReference>
<reference evidence="7" key="1">
    <citation type="journal article" date="2020" name="J. Eukaryot. Microbiol.">
        <title>De novo Sequencing, Assembly and Annotation of the Transcriptome for the Free-Living Testate Amoeba Arcella intermedia.</title>
        <authorList>
            <person name="Ribeiro G.M."/>
            <person name="Porfirio-Sousa A.L."/>
            <person name="Maurer-Alcala X.X."/>
            <person name="Katz L.A."/>
            <person name="Lahr D.J.G."/>
        </authorList>
    </citation>
    <scope>NUCLEOTIDE SEQUENCE</scope>
</reference>
<evidence type="ECO:0000256" key="3">
    <source>
        <dbReference type="ARBA" id="ARBA00023306"/>
    </source>
</evidence>
<feature type="domain" description="Cyclin C-terminal" evidence="6">
    <location>
        <begin position="157"/>
        <end position="274"/>
    </location>
</feature>
<dbReference type="EMBL" id="GIBP01005959">
    <property type="protein sequence ID" value="NDV34928.1"/>
    <property type="molecule type" value="Transcribed_RNA"/>
</dbReference>
<evidence type="ECO:0000256" key="4">
    <source>
        <dbReference type="RuleBase" id="RU000383"/>
    </source>
</evidence>
<dbReference type="InterPro" id="IPR039361">
    <property type="entry name" value="Cyclin"/>
</dbReference>
<evidence type="ECO:0000259" key="6">
    <source>
        <dbReference type="SMART" id="SM01332"/>
    </source>
</evidence>
<keyword evidence="2 4" id="KW-0195">Cyclin</keyword>
<dbReference type="AlphaFoldDB" id="A0A6B2LDW7"/>
<dbReference type="InterPro" id="IPR036915">
    <property type="entry name" value="Cyclin-like_sf"/>
</dbReference>
<dbReference type="PANTHER" id="PTHR10177">
    <property type="entry name" value="CYCLINS"/>
    <property type="match status" value="1"/>
</dbReference>
<dbReference type="InterPro" id="IPR004367">
    <property type="entry name" value="Cyclin_C-dom"/>
</dbReference>
<dbReference type="InterPro" id="IPR013763">
    <property type="entry name" value="Cyclin-like_dom"/>
</dbReference>
<evidence type="ECO:0000256" key="2">
    <source>
        <dbReference type="ARBA" id="ARBA00023127"/>
    </source>
</evidence>
<feature type="domain" description="Cyclin-like" evidence="5">
    <location>
        <begin position="64"/>
        <end position="148"/>
    </location>
</feature>
<dbReference type="GO" id="GO:0051301">
    <property type="term" value="P:cell division"/>
    <property type="evidence" value="ECO:0007669"/>
    <property type="project" value="UniProtKB-KW"/>
</dbReference>
<dbReference type="Pfam" id="PF02984">
    <property type="entry name" value="Cyclin_C"/>
    <property type="match status" value="1"/>
</dbReference>
<dbReference type="CDD" id="cd20507">
    <property type="entry name" value="CYCLIN_CCNB1-like_rpt1"/>
    <property type="match status" value="1"/>
</dbReference>
<proteinExistence type="inferred from homology"/>
<dbReference type="Gene3D" id="1.10.472.10">
    <property type="entry name" value="Cyclin-like"/>
    <property type="match status" value="2"/>
</dbReference>
<dbReference type="PIRSF" id="PIRSF001771">
    <property type="entry name" value="Cyclin_A_B_D_E"/>
    <property type="match status" value="1"/>
</dbReference>
<dbReference type="SMART" id="SM00385">
    <property type="entry name" value="CYCLIN"/>
    <property type="match status" value="2"/>
</dbReference>
<protein>
    <submittedName>
        <fullName evidence="7">Uncharacterized protein</fullName>
    </submittedName>
</protein>
<dbReference type="PROSITE" id="PS00292">
    <property type="entry name" value="CYCLINS"/>
    <property type="match status" value="1"/>
</dbReference>
<keyword evidence="1" id="KW-0132">Cell division</keyword>
<keyword evidence="3" id="KW-0131">Cell cycle</keyword>
<dbReference type="SUPFAM" id="SSF47954">
    <property type="entry name" value="Cyclin-like"/>
    <property type="match status" value="2"/>
</dbReference>
<evidence type="ECO:0000313" key="7">
    <source>
        <dbReference type="EMBL" id="NDV34928.1"/>
    </source>
</evidence>
<dbReference type="Pfam" id="PF00134">
    <property type="entry name" value="Cyclin_N"/>
    <property type="match status" value="1"/>
</dbReference>
<comment type="similarity">
    <text evidence="4">Belongs to the cyclin family.</text>
</comment>
<feature type="domain" description="Cyclin-like" evidence="5">
    <location>
        <begin position="161"/>
        <end position="243"/>
    </location>
</feature>
<dbReference type="InterPro" id="IPR006671">
    <property type="entry name" value="Cyclin_N"/>
</dbReference>